<dbReference type="Pfam" id="PF04234">
    <property type="entry name" value="CopC"/>
    <property type="match status" value="1"/>
</dbReference>
<dbReference type="InterPro" id="IPR032694">
    <property type="entry name" value="CopC/D"/>
</dbReference>
<keyword evidence="4" id="KW-0479">Metal-binding</keyword>
<evidence type="ECO:0000256" key="5">
    <source>
        <dbReference type="ARBA" id="ARBA00022729"/>
    </source>
</evidence>
<dbReference type="InterPro" id="IPR007348">
    <property type="entry name" value="CopC_dom"/>
</dbReference>
<evidence type="ECO:0000259" key="11">
    <source>
        <dbReference type="Pfam" id="PF04234"/>
    </source>
</evidence>
<feature type="compositionally biased region" description="Low complexity" evidence="9">
    <location>
        <begin position="549"/>
        <end position="558"/>
    </location>
</feature>
<keyword evidence="6 10" id="KW-1133">Transmembrane helix</keyword>
<comment type="caution">
    <text evidence="13">The sequence shown here is derived from an EMBL/GenBank/DDBJ whole genome shotgun (WGS) entry which is preliminary data.</text>
</comment>
<protein>
    <recommendedName>
        <fullName evidence="15">Transport integral membrane protein</fullName>
    </recommendedName>
</protein>
<dbReference type="InterPro" id="IPR008457">
    <property type="entry name" value="Cu-R_CopD_dom"/>
</dbReference>
<accession>A0A6G2BDV0</accession>
<feature type="transmembrane region" description="Helical" evidence="10">
    <location>
        <begin position="374"/>
        <end position="392"/>
    </location>
</feature>
<evidence type="ECO:0000313" key="14">
    <source>
        <dbReference type="Proteomes" id="UP000473014"/>
    </source>
</evidence>
<evidence type="ECO:0000313" key="13">
    <source>
        <dbReference type="EMBL" id="MTE20082.1"/>
    </source>
</evidence>
<feature type="region of interest" description="Disordered" evidence="9">
    <location>
        <begin position="84"/>
        <end position="111"/>
    </location>
</feature>
<dbReference type="GO" id="GO:0005507">
    <property type="term" value="F:copper ion binding"/>
    <property type="evidence" value="ECO:0007669"/>
    <property type="project" value="InterPro"/>
</dbReference>
<dbReference type="Pfam" id="PF05425">
    <property type="entry name" value="CopD"/>
    <property type="match status" value="1"/>
</dbReference>
<dbReference type="Proteomes" id="UP000473014">
    <property type="component" value="Unassembled WGS sequence"/>
</dbReference>
<keyword evidence="7" id="KW-0186">Copper</keyword>
<dbReference type="GO" id="GO:0005886">
    <property type="term" value="C:plasma membrane"/>
    <property type="evidence" value="ECO:0007669"/>
    <property type="project" value="UniProtKB-SubCell"/>
</dbReference>
<keyword evidence="8 10" id="KW-0472">Membrane</keyword>
<feature type="transmembrane region" description="Helical" evidence="10">
    <location>
        <begin position="412"/>
        <end position="430"/>
    </location>
</feature>
<evidence type="ECO:0000256" key="6">
    <source>
        <dbReference type="ARBA" id="ARBA00022989"/>
    </source>
</evidence>
<dbReference type="PANTHER" id="PTHR34820:SF4">
    <property type="entry name" value="INNER MEMBRANE PROTEIN YEBZ"/>
    <property type="match status" value="1"/>
</dbReference>
<dbReference type="RefSeq" id="WP_155071251.1">
    <property type="nucleotide sequence ID" value="NZ_WIXO01000001.1"/>
</dbReference>
<feature type="region of interest" description="Disordered" evidence="9">
    <location>
        <begin position="438"/>
        <end position="517"/>
    </location>
</feature>
<evidence type="ECO:0000256" key="8">
    <source>
        <dbReference type="ARBA" id="ARBA00023136"/>
    </source>
</evidence>
<keyword evidence="14" id="KW-1185">Reference proteome</keyword>
<feature type="compositionally biased region" description="Basic and acidic residues" evidence="9">
    <location>
        <begin position="84"/>
        <end position="98"/>
    </location>
</feature>
<feature type="compositionally biased region" description="Low complexity" evidence="9">
    <location>
        <begin position="487"/>
        <end position="497"/>
    </location>
</feature>
<keyword evidence="2" id="KW-1003">Cell membrane</keyword>
<dbReference type="GO" id="GO:0042597">
    <property type="term" value="C:periplasmic space"/>
    <property type="evidence" value="ECO:0007669"/>
    <property type="project" value="InterPro"/>
</dbReference>
<evidence type="ECO:0000256" key="3">
    <source>
        <dbReference type="ARBA" id="ARBA00022692"/>
    </source>
</evidence>
<proteinExistence type="predicted"/>
<organism evidence="13 14">
    <name type="scientific">Streptomyces taklimakanensis</name>
    <dbReference type="NCBI Taxonomy" id="2569853"/>
    <lineage>
        <taxon>Bacteria</taxon>
        <taxon>Bacillati</taxon>
        <taxon>Actinomycetota</taxon>
        <taxon>Actinomycetes</taxon>
        <taxon>Kitasatosporales</taxon>
        <taxon>Streptomycetaceae</taxon>
        <taxon>Streptomyces</taxon>
    </lineage>
</organism>
<dbReference type="Gene3D" id="2.60.40.1220">
    <property type="match status" value="1"/>
</dbReference>
<evidence type="ECO:0000256" key="2">
    <source>
        <dbReference type="ARBA" id="ARBA00022475"/>
    </source>
</evidence>
<feature type="compositionally biased region" description="Basic and acidic residues" evidence="9">
    <location>
        <begin position="445"/>
        <end position="457"/>
    </location>
</feature>
<feature type="transmembrane region" description="Helical" evidence="10">
    <location>
        <begin position="177"/>
        <end position="196"/>
    </location>
</feature>
<feature type="region of interest" description="Disordered" evidence="9">
    <location>
        <begin position="549"/>
        <end position="596"/>
    </location>
</feature>
<dbReference type="EMBL" id="WIXO01000001">
    <property type="protein sequence ID" value="MTE20082.1"/>
    <property type="molecule type" value="Genomic_DNA"/>
</dbReference>
<feature type="compositionally biased region" description="Basic and acidic residues" evidence="9">
    <location>
        <begin position="583"/>
        <end position="593"/>
    </location>
</feature>
<evidence type="ECO:0000256" key="10">
    <source>
        <dbReference type="SAM" id="Phobius"/>
    </source>
</evidence>
<gene>
    <name evidence="13" type="ORF">F0L17_13325</name>
</gene>
<feature type="compositionally biased region" description="Basic and acidic residues" evidence="9">
    <location>
        <begin position="498"/>
        <end position="513"/>
    </location>
</feature>
<dbReference type="GO" id="GO:0006825">
    <property type="term" value="P:copper ion transport"/>
    <property type="evidence" value="ECO:0007669"/>
    <property type="project" value="InterPro"/>
</dbReference>
<feature type="transmembrane region" description="Helical" evidence="10">
    <location>
        <begin position="301"/>
        <end position="321"/>
    </location>
</feature>
<sequence length="679" mass="69734">MTTATPHTASRPPGAAARSAPSVRAVLTVLLLAALTALGLLGGAAPAGAHASLSGSSPEQGTVVETAPREVTLTFTESVSLSEDSLRVLDPDGERVDTGDPSPRSSDGGGFHYGVTLRDGLADGTYTVAWRAVSADSHPIAGGFTFSVGAPSETSVTVSGEQPGGGPVGVLYDIARYAAYAGYLLLVGGVVFVLACRPGAARIAPVRRLVTAGWTALTAATIAALLLRGPYTGSGGLGDALDADVLRSVLQTRQGTALVSRLLLLAGAALFVSVLFGPYARRYADGAAGGTGDEDERTRRDLTLGLCAGGAVIAVGIAATWAMAEHASTGIQTGVAIPSHIAHLLAVAVWLGGLAALLVILWRGPTVPAGTVRRFSRLALGSVAVLALTGLYQSWRQVGDWSALTSTSYGRLLLVKTALVVLMLSAARLSRRWTARLAGRPTGAAEEHTGDAEDAGERGAAPARVGTAPHAASGPTDDRAPEPTPTPERAAQLARQRAAVDAERRRRERDADPTRSGLRRSVLAETAVAVAVLLVTTLLTATEPARTAEAAGRAGAPAGQPDVGDGPVSLEIPFDTGGPDGRGSARLDVDPGRSGDNTVHLRLTDPAGEPLDAPEVRVSFTLEARDVGPLTVPLNKAVAGHWSSSPDFQLPLPGTWEASVTVRTSDIDQVTERMTFLLP</sequence>
<feature type="domain" description="CopC" evidence="11">
    <location>
        <begin position="50"/>
        <end position="148"/>
    </location>
</feature>
<evidence type="ECO:0008006" key="15">
    <source>
        <dbReference type="Google" id="ProtNLM"/>
    </source>
</evidence>
<name>A0A6G2BDV0_9ACTN</name>
<evidence type="ECO:0000259" key="12">
    <source>
        <dbReference type="Pfam" id="PF05425"/>
    </source>
</evidence>
<dbReference type="OrthoDB" id="5242236at2"/>
<evidence type="ECO:0000256" key="4">
    <source>
        <dbReference type="ARBA" id="ARBA00022723"/>
    </source>
</evidence>
<dbReference type="AlphaFoldDB" id="A0A6G2BDV0"/>
<reference evidence="13 14" key="1">
    <citation type="submission" date="2019-11" db="EMBL/GenBank/DDBJ databases">
        <authorList>
            <person name="Yuan L."/>
        </authorList>
    </citation>
    <scope>NUCLEOTIDE SEQUENCE [LARGE SCALE GENOMIC DNA]</scope>
    <source>
        <strain evidence="13 14">TRM43335</strain>
    </source>
</reference>
<keyword evidence="5" id="KW-0732">Signal</keyword>
<dbReference type="InterPro" id="IPR014756">
    <property type="entry name" value="Ig_E-set"/>
</dbReference>
<dbReference type="SUPFAM" id="SSF81296">
    <property type="entry name" value="E set domains"/>
    <property type="match status" value="1"/>
</dbReference>
<feature type="domain" description="Copper resistance protein D" evidence="12">
    <location>
        <begin position="370"/>
        <end position="442"/>
    </location>
</feature>
<keyword evidence="3 10" id="KW-0812">Transmembrane</keyword>
<dbReference type="GO" id="GO:0046688">
    <property type="term" value="P:response to copper ion"/>
    <property type="evidence" value="ECO:0007669"/>
    <property type="project" value="InterPro"/>
</dbReference>
<dbReference type="PANTHER" id="PTHR34820">
    <property type="entry name" value="INNER MEMBRANE PROTEIN YEBZ"/>
    <property type="match status" value="1"/>
</dbReference>
<feature type="transmembrane region" description="Helical" evidence="10">
    <location>
        <begin position="341"/>
        <end position="362"/>
    </location>
</feature>
<feature type="transmembrane region" description="Helical" evidence="10">
    <location>
        <begin position="258"/>
        <end position="280"/>
    </location>
</feature>
<feature type="transmembrane region" description="Helical" evidence="10">
    <location>
        <begin position="208"/>
        <end position="227"/>
    </location>
</feature>
<evidence type="ECO:0000256" key="7">
    <source>
        <dbReference type="ARBA" id="ARBA00023008"/>
    </source>
</evidence>
<comment type="subcellular location">
    <subcellularLocation>
        <location evidence="1">Cell membrane</location>
        <topology evidence="1">Multi-pass membrane protein</topology>
    </subcellularLocation>
</comment>
<evidence type="ECO:0000256" key="9">
    <source>
        <dbReference type="SAM" id="MobiDB-lite"/>
    </source>
</evidence>
<dbReference type="InterPro" id="IPR014755">
    <property type="entry name" value="Cu-Rt/internalin_Ig-like"/>
</dbReference>
<evidence type="ECO:0000256" key="1">
    <source>
        <dbReference type="ARBA" id="ARBA00004651"/>
    </source>
</evidence>